<dbReference type="Gene3D" id="1.10.10.10">
    <property type="entry name" value="Winged helix-like DNA-binding domain superfamily/Winged helix DNA-binding domain"/>
    <property type="match status" value="1"/>
</dbReference>
<dbReference type="Proteomes" id="UP000683139">
    <property type="component" value="Unassembled WGS sequence"/>
</dbReference>
<sequence>MNIPNISAAEWEVMKVLWRKSPITAQEVIDQLSEPMEWSPKTVKALINRLLKKGAIQFESRGRVYYYSPLVAEEDCIREERKTFLQRIYGGALSPMLAHFIQDEQLSKEEIEQLKKMLEEKR</sequence>
<evidence type="ECO:0000256" key="4">
    <source>
        <dbReference type="ARBA" id="ARBA00023163"/>
    </source>
</evidence>
<dbReference type="GO" id="GO:0045892">
    <property type="term" value="P:negative regulation of DNA-templated transcription"/>
    <property type="evidence" value="ECO:0007669"/>
    <property type="project" value="InterPro"/>
</dbReference>
<dbReference type="EMBL" id="BOSE01000014">
    <property type="protein sequence ID" value="GIP19304.1"/>
    <property type="molecule type" value="Genomic_DNA"/>
</dbReference>
<dbReference type="InterPro" id="IPR005650">
    <property type="entry name" value="BlaI_family"/>
</dbReference>
<dbReference type="RefSeq" id="WP_281425700.1">
    <property type="nucleotide sequence ID" value="NZ_BOSE01000014.1"/>
</dbReference>
<evidence type="ECO:0000313" key="5">
    <source>
        <dbReference type="EMBL" id="GIP19304.1"/>
    </source>
</evidence>
<reference evidence="5" key="1">
    <citation type="submission" date="2021-03" db="EMBL/GenBank/DDBJ databases">
        <title>Antimicrobial resistance genes in bacteria isolated from Japanese honey, and their potential for conferring macrolide and lincosamide resistance in the American foulbrood pathogen Paenibacillus larvae.</title>
        <authorList>
            <person name="Okamoto M."/>
            <person name="Kumagai M."/>
            <person name="Kanamori H."/>
            <person name="Takamatsu D."/>
        </authorList>
    </citation>
    <scope>NUCLEOTIDE SEQUENCE</scope>
    <source>
        <strain evidence="5">J40TS1</strain>
    </source>
</reference>
<keyword evidence="4" id="KW-0804">Transcription</keyword>
<dbReference type="Pfam" id="PF03965">
    <property type="entry name" value="Penicillinase_R"/>
    <property type="match status" value="1"/>
</dbReference>
<dbReference type="SUPFAM" id="SSF46785">
    <property type="entry name" value="Winged helix' DNA-binding domain"/>
    <property type="match status" value="1"/>
</dbReference>
<evidence type="ECO:0000256" key="2">
    <source>
        <dbReference type="ARBA" id="ARBA00023015"/>
    </source>
</evidence>
<organism evidence="5 6">
    <name type="scientific">Paenibacillus montaniterrae</name>
    <dbReference type="NCBI Taxonomy" id="429341"/>
    <lineage>
        <taxon>Bacteria</taxon>
        <taxon>Bacillati</taxon>
        <taxon>Bacillota</taxon>
        <taxon>Bacilli</taxon>
        <taxon>Bacillales</taxon>
        <taxon>Paenibacillaceae</taxon>
        <taxon>Paenibacillus</taxon>
    </lineage>
</organism>
<evidence type="ECO:0000256" key="1">
    <source>
        <dbReference type="ARBA" id="ARBA00011046"/>
    </source>
</evidence>
<proteinExistence type="inferred from homology"/>
<dbReference type="PIRSF" id="PIRSF019455">
    <property type="entry name" value="CopR_AtkY"/>
    <property type="match status" value="1"/>
</dbReference>
<dbReference type="InterPro" id="IPR036390">
    <property type="entry name" value="WH_DNA-bd_sf"/>
</dbReference>
<keyword evidence="6" id="KW-1185">Reference proteome</keyword>
<comment type="similarity">
    <text evidence="1">Belongs to the BlaI transcriptional regulatory family.</text>
</comment>
<name>A0A919YVL6_9BACL</name>
<comment type="caution">
    <text evidence="5">The sequence shown here is derived from an EMBL/GenBank/DDBJ whole genome shotgun (WGS) entry which is preliminary data.</text>
</comment>
<evidence type="ECO:0000256" key="3">
    <source>
        <dbReference type="ARBA" id="ARBA00023125"/>
    </source>
</evidence>
<keyword evidence="3" id="KW-0238">DNA-binding</keyword>
<dbReference type="Gene3D" id="1.10.4040.10">
    <property type="entry name" value="Penicillinase repressor domain"/>
    <property type="match status" value="1"/>
</dbReference>
<gene>
    <name evidence="5" type="ORF">J40TS1_49460</name>
</gene>
<keyword evidence="2" id="KW-0805">Transcription regulation</keyword>
<dbReference type="AlphaFoldDB" id="A0A919YVL6"/>
<dbReference type="InterPro" id="IPR036388">
    <property type="entry name" value="WH-like_DNA-bd_sf"/>
</dbReference>
<accession>A0A919YVL6</accession>
<protein>
    <submittedName>
        <fullName evidence="5">Beta-lactamase repressor</fullName>
    </submittedName>
</protein>
<dbReference type="GO" id="GO:0003677">
    <property type="term" value="F:DNA binding"/>
    <property type="evidence" value="ECO:0007669"/>
    <property type="project" value="UniProtKB-KW"/>
</dbReference>
<evidence type="ECO:0000313" key="6">
    <source>
        <dbReference type="Proteomes" id="UP000683139"/>
    </source>
</evidence>